<dbReference type="PIRSF" id="PIRSF005651">
    <property type="entry name" value="HflC"/>
    <property type="match status" value="1"/>
</dbReference>
<dbReference type="RefSeq" id="WP_213984525.1">
    <property type="nucleotide sequence ID" value="NZ_JAFMNX010000002.1"/>
</dbReference>
<evidence type="ECO:0000313" key="11">
    <source>
        <dbReference type="EMBL" id="MBS9720875.1"/>
    </source>
</evidence>
<keyword evidence="12" id="KW-1185">Reference proteome</keyword>
<evidence type="ECO:0000256" key="1">
    <source>
        <dbReference type="ARBA" id="ARBA00004167"/>
    </source>
</evidence>
<keyword evidence="7" id="KW-0175">Coiled coil</keyword>
<evidence type="ECO:0000256" key="4">
    <source>
        <dbReference type="ARBA" id="ARBA00022989"/>
    </source>
</evidence>
<dbReference type="Gene3D" id="3.30.479.30">
    <property type="entry name" value="Band 7 domain"/>
    <property type="match status" value="1"/>
</dbReference>
<proteinExistence type="inferred from homology"/>
<dbReference type="InterPro" id="IPR036013">
    <property type="entry name" value="Band_7/SPFH_dom_sf"/>
</dbReference>
<evidence type="ECO:0000256" key="7">
    <source>
        <dbReference type="SAM" id="Coils"/>
    </source>
</evidence>
<keyword evidence="11" id="KW-0645">Protease</keyword>
<comment type="subcellular location">
    <subcellularLocation>
        <location evidence="1">Membrane</location>
        <topology evidence="1">Single-pass membrane protein</topology>
    </subcellularLocation>
</comment>
<comment type="function">
    <text evidence="6">HflC and HflK could regulate a protease.</text>
</comment>
<reference evidence="11 12" key="1">
    <citation type="submission" date="2021-03" db="EMBL/GenBank/DDBJ databases">
        <title>Tianweitania aestuarii sp. nov., isolated from a tidal flat.</title>
        <authorList>
            <person name="Park S."/>
            <person name="Yoon J.-H."/>
        </authorList>
    </citation>
    <scope>NUCLEOTIDE SEQUENCE [LARGE SCALE GENOMIC DNA]</scope>
    <source>
        <strain evidence="11 12">BSSL-BM11</strain>
    </source>
</reference>
<sequence length="341" mass="37588">MTNRLPAILIIVAVLALLLYSSIFVVNERQQAIVLRFGEIVDVKTEPGIYFKAPFGFLDADNVQLVDDRIMRFDLDNIRVQVSGGKFYEVDAFVAYRIQDARTFRSAVSGSVQLAEQRLRTRFDAALRRVYGLRGFEAALSEERGDMMKEVADQLRPDATSLGLQITDVRIRRTDLTQEVSQQTYERMKAERLAEAERLRARGREAAQRIRARADREVVEITAEAQKESEILRGEGEGERSKIFADAFSRDPQFFEFYRSMAAYDQALNGQGTTMLLSPDSDFFRFFQNPMGNGAAPANPASPAASGPAAQSAPAQSAPASAPEAPAEAAPAPASPAPAAQ</sequence>
<gene>
    <name evidence="11" type="ORF">JYU29_09275</name>
</gene>
<dbReference type="InterPro" id="IPR010200">
    <property type="entry name" value="HflC"/>
</dbReference>
<keyword evidence="5 9" id="KW-0472">Membrane</keyword>
<keyword evidence="11" id="KW-0378">Hydrolase</keyword>
<feature type="coiled-coil region" evidence="7">
    <location>
        <begin position="193"/>
        <end position="224"/>
    </location>
</feature>
<evidence type="ECO:0000256" key="9">
    <source>
        <dbReference type="SAM" id="Phobius"/>
    </source>
</evidence>
<keyword evidence="4 9" id="KW-1133">Transmembrane helix</keyword>
<dbReference type="CDD" id="cd03405">
    <property type="entry name" value="SPFH_HflC"/>
    <property type="match status" value="1"/>
</dbReference>
<dbReference type="GO" id="GO:0006508">
    <property type="term" value="P:proteolysis"/>
    <property type="evidence" value="ECO:0007669"/>
    <property type="project" value="UniProtKB-KW"/>
</dbReference>
<comment type="similarity">
    <text evidence="2 6">Belongs to the band 7/mec-2 family. HflC subfamily.</text>
</comment>
<dbReference type="PANTHER" id="PTHR42911">
    <property type="entry name" value="MODULATOR OF FTSH PROTEASE HFLC"/>
    <property type="match status" value="1"/>
</dbReference>
<evidence type="ECO:0000259" key="10">
    <source>
        <dbReference type="SMART" id="SM00244"/>
    </source>
</evidence>
<evidence type="ECO:0000313" key="12">
    <source>
        <dbReference type="Proteomes" id="UP001297272"/>
    </source>
</evidence>
<protein>
    <recommendedName>
        <fullName evidence="6">Protein HflC</fullName>
    </recommendedName>
</protein>
<comment type="caution">
    <text evidence="11">The sequence shown here is derived from an EMBL/GenBank/DDBJ whole genome shotgun (WGS) entry which is preliminary data.</text>
</comment>
<evidence type="ECO:0000256" key="2">
    <source>
        <dbReference type="ARBA" id="ARBA00007862"/>
    </source>
</evidence>
<feature type="region of interest" description="Disordered" evidence="8">
    <location>
        <begin position="294"/>
        <end position="341"/>
    </location>
</feature>
<dbReference type="EMBL" id="JAFMNX010000002">
    <property type="protein sequence ID" value="MBS9720875.1"/>
    <property type="molecule type" value="Genomic_DNA"/>
</dbReference>
<organism evidence="11 12">
    <name type="scientific">Tianweitania aestuarii</name>
    <dbReference type="NCBI Taxonomy" id="2814886"/>
    <lineage>
        <taxon>Bacteria</taxon>
        <taxon>Pseudomonadati</taxon>
        <taxon>Pseudomonadota</taxon>
        <taxon>Alphaproteobacteria</taxon>
        <taxon>Hyphomicrobiales</taxon>
        <taxon>Phyllobacteriaceae</taxon>
        <taxon>Tianweitania</taxon>
    </lineage>
</organism>
<dbReference type="InterPro" id="IPR001107">
    <property type="entry name" value="Band_7"/>
</dbReference>
<dbReference type="SUPFAM" id="SSF117892">
    <property type="entry name" value="Band 7/SPFH domain"/>
    <property type="match status" value="1"/>
</dbReference>
<name>A0ABS5RVT2_9HYPH</name>
<dbReference type="Proteomes" id="UP001297272">
    <property type="component" value="Unassembled WGS sequence"/>
</dbReference>
<dbReference type="PANTHER" id="PTHR42911:SF1">
    <property type="entry name" value="MODULATOR OF FTSH PROTEASE HFLC"/>
    <property type="match status" value="1"/>
</dbReference>
<evidence type="ECO:0000256" key="3">
    <source>
        <dbReference type="ARBA" id="ARBA00022692"/>
    </source>
</evidence>
<dbReference type="GO" id="GO:0008233">
    <property type="term" value="F:peptidase activity"/>
    <property type="evidence" value="ECO:0007669"/>
    <property type="project" value="UniProtKB-KW"/>
</dbReference>
<dbReference type="SMART" id="SM00244">
    <property type="entry name" value="PHB"/>
    <property type="match status" value="1"/>
</dbReference>
<feature type="domain" description="Band 7" evidence="10">
    <location>
        <begin position="21"/>
        <end position="188"/>
    </location>
</feature>
<feature type="transmembrane region" description="Helical" evidence="9">
    <location>
        <begin position="6"/>
        <end position="26"/>
    </location>
</feature>
<dbReference type="Pfam" id="PF01145">
    <property type="entry name" value="Band_7"/>
    <property type="match status" value="1"/>
</dbReference>
<evidence type="ECO:0000256" key="6">
    <source>
        <dbReference type="PIRNR" id="PIRNR005651"/>
    </source>
</evidence>
<accession>A0ABS5RVT2</accession>
<keyword evidence="3 9" id="KW-0812">Transmembrane</keyword>
<evidence type="ECO:0000256" key="8">
    <source>
        <dbReference type="SAM" id="MobiDB-lite"/>
    </source>
</evidence>
<evidence type="ECO:0000256" key="5">
    <source>
        <dbReference type="ARBA" id="ARBA00023136"/>
    </source>
</evidence>